<reference evidence="4 5" key="1">
    <citation type="submission" date="2020-02" db="EMBL/GenBank/DDBJ databases">
        <title>Genome sequencing for Kineobactrum sp. M2.</title>
        <authorList>
            <person name="Park S.-J."/>
        </authorList>
    </citation>
    <scope>NUCLEOTIDE SEQUENCE [LARGE SCALE GENOMIC DNA]</scope>
    <source>
        <strain evidence="4 5">M2</strain>
    </source>
</reference>
<dbReference type="EMBL" id="CP048711">
    <property type="protein sequence ID" value="QIB64451.1"/>
    <property type="molecule type" value="Genomic_DNA"/>
</dbReference>
<proteinExistence type="predicted"/>
<dbReference type="PANTHER" id="PTHR42776:SF27">
    <property type="entry name" value="DIPEPTIDYL PEPTIDASE FAMILY MEMBER 6"/>
    <property type="match status" value="1"/>
</dbReference>
<keyword evidence="5" id="KW-1185">Reference proteome</keyword>
<feature type="signal peptide" evidence="2">
    <location>
        <begin position="1"/>
        <end position="20"/>
    </location>
</feature>
<accession>A0A6C0TXD4</accession>
<dbReference type="PANTHER" id="PTHR42776">
    <property type="entry name" value="SERINE PEPTIDASE S9 FAMILY MEMBER"/>
    <property type="match status" value="1"/>
</dbReference>
<dbReference type="GO" id="GO:0004252">
    <property type="term" value="F:serine-type endopeptidase activity"/>
    <property type="evidence" value="ECO:0007669"/>
    <property type="project" value="TreeGrafter"/>
</dbReference>
<dbReference type="Gene3D" id="3.40.50.1820">
    <property type="entry name" value="alpha/beta hydrolase"/>
    <property type="match status" value="1"/>
</dbReference>
<dbReference type="Pfam" id="PF00326">
    <property type="entry name" value="Peptidase_S9"/>
    <property type="match status" value="1"/>
</dbReference>
<evidence type="ECO:0000256" key="1">
    <source>
        <dbReference type="ARBA" id="ARBA00022801"/>
    </source>
</evidence>
<feature type="chain" id="PRO_5025536436" evidence="2">
    <location>
        <begin position="21"/>
        <end position="660"/>
    </location>
</feature>
<protein>
    <submittedName>
        <fullName evidence="4">S9 family peptidase</fullName>
    </submittedName>
</protein>
<evidence type="ECO:0000313" key="5">
    <source>
        <dbReference type="Proteomes" id="UP000477680"/>
    </source>
</evidence>
<dbReference type="RefSeq" id="WP_163493701.1">
    <property type="nucleotide sequence ID" value="NZ_CP048711.1"/>
</dbReference>
<dbReference type="GO" id="GO:0006508">
    <property type="term" value="P:proteolysis"/>
    <property type="evidence" value="ECO:0007669"/>
    <property type="project" value="InterPro"/>
</dbReference>
<organism evidence="4 5">
    <name type="scientific">Kineobactrum salinum</name>
    <dbReference type="NCBI Taxonomy" id="2708301"/>
    <lineage>
        <taxon>Bacteria</taxon>
        <taxon>Pseudomonadati</taxon>
        <taxon>Pseudomonadota</taxon>
        <taxon>Gammaproteobacteria</taxon>
        <taxon>Cellvibrionales</taxon>
        <taxon>Halieaceae</taxon>
        <taxon>Kineobactrum</taxon>
    </lineage>
</organism>
<dbReference type="KEGG" id="kim:G3T16_02600"/>
<keyword evidence="1" id="KW-0378">Hydrolase</keyword>
<gene>
    <name evidence="4" type="ORF">G3T16_02600</name>
</gene>
<evidence type="ECO:0000313" key="4">
    <source>
        <dbReference type="EMBL" id="QIB64451.1"/>
    </source>
</evidence>
<sequence>MRLIAALVMLCLVPVVGVAAAPLAQQFGQLPVFESVQISPDGARIAYLQQMDGKYVLVNRALSGEGEPHIYGLREGALRDFRWLGNDRLYVLMSIPFYSRGDRQLFTVERSGLLDVHANEMITPFRASKFVQYVVGSRLVSSLPRDPDHILMTAFSQHRGTMSTGTRLSKETSVKRSNLYKVALADGALELIETTTDLDTRWLTDADGEVLLRYQGDSGEEEGIWHHRLPDGSGFAPLADATAGEADTDTGFFSGKVLALDGGGKLMYYLASDEAGRSAVMRADISSGELRQRQTVARNAVFDVKRVRRNLHTDEVIGVAYTQDREVFRYLDRDFAQIQADLESTYPDTEVAITSYSENLDRIVVRLESPAIPPQYLLYDRTAGTIAELARAYPGLEAQQLGAVSRFEYSTSDGVDIHSYLTLPAGGGDGPAPLVVMPHGGPNARDRLGFDWMAQFFAASGYAVFQPNFRGSSGYGSQFQDAGLGEWGGRMQRDIDEGVLALIDEGQVDPQRICMVGASYGGYAALMGVITRPDLYRCAVTFGAVTDLGAMYTHLQGQHRSIDYWSRSIGSRFEAEQYEERSPSHLAGRDTPPVYLFHGGKDTVVPSWQSDKFAKILRQAGNREVRYQLFKDEDHWFTQATSRRQFLAEAAGFVAAALTD</sequence>
<name>A0A6C0TXD4_9GAMM</name>
<dbReference type="SUPFAM" id="SSF82171">
    <property type="entry name" value="DPP6 N-terminal domain-like"/>
    <property type="match status" value="1"/>
</dbReference>
<keyword evidence="2" id="KW-0732">Signal</keyword>
<evidence type="ECO:0000256" key="2">
    <source>
        <dbReference type="SAM" id="SignalP"/>
    </source>
</evidence>
<dbReference type="InterPro" id="IPR029058">
    <property type="entry name" value="AB_hydrolase_fold"/>
</dbReference>
<evidence type="ECO:0000259" key="3">
    <source>
        <dbReference type="Pfam" id="PF00326"/>
    </source>
</evidence>
<dbReference type="Proteomes" id="UP000477680">
    <property type="component" value="Chromosome"/>
</dbReference>
<dbReference type="AlphaFoldDB" id="A0A6C0TXD4"/>
<dbReference type="SUPFAM" id="SSF53474">
    <property type="entry name" value="alpha/beta-Hydrolases"/>
    <property type="match status" value="1"/>
</dbReference>
<dbReference type="InterPro" id="IPR001375">
    <property type="entry name" value="Peptidase_S9_cat"/>
</dbReference>
<feature type="domain" description="Peptidase S9 prolyl oligopeptidase catalytic" evidence="3">
    <location>
        <begin position="450"/>
        <end position="658"/>
    </location>
</feature>